<organism evidence="1 2">
    <name type="scientific">Eiseniibacteriota bacterium</name>
    <dbReference type="NCBI Taxonomy" id="2212470"/>
    <lineage>
        <taxon>Bacteria</taxon>
        <taxon>Candidatus Eiseniibacteriota</taxon>
    </lineage>
</organism>
<protein>
    <recommendedName>
        <fullName evidence="3">DNA repair exonuclease</fullName>
    </recommendedName>
</protein>
<proteinExistence type="predicted"/>
<dbReference type="Proteomes" id="UP000319771">
    <property type="component" value="Unassembled WGS sequence"/>
</dbReference>
<evidence type="ECO:0000313" key="2">
    <source>
        <dbReference type="Proteomes" id="UP000319771"/>
    </source>
</evidence>
<dbReference type="InterPro" id="IPR050535">
    <property type="entry name" value="DNA_Repair-Maintenance_Comp"/>
</dbReference>
<comment type="caution">
    <text evidence="1">The sequence shown here is derived from an EMBL/GenBank/DDBJ whole genome shotgun (WGS) entry which is preliminary data.</text>
</comment>
<dbReference type="EMBL" id="VBPB01000039">
    <property type="protein sequence ID" value="TMQ73833.1"/>
    <property type="molecule type" value="Genomic_DNA"/>
</dbReference>
<dbReference type="PANTHER" id="PTHR30337">
    <property type="entry name" value="COMPONENT OF ATP-DEPENDENT DSDNA EXONUCLEASE"/>
    <property type="match status" value="1"/>
</dbReference>
<sequence>MRWPAHVHIFTTPHWSARPIPGLSGVRVWGRCFTPNVESLERPLAAPALAGIGDRDPAGFDLALFHGSREGKCPPGQTLTAPFSDDEVGAASFAYLAVGHYHAPSRLSFQSEVGAGVRLAYAGSAAAADPTETGMHGALEVRIEHGRRLPFAEIEPVELDRRRVHDLSADVSLATSAEEVDRRVAKALDDARAGERDIVTVRLSGRLARGVRYAAPGPELRARVFHLRLDLRRLRPDYDLESLRARDGGTTEERFARALLEQRGAEPDPLQRALIESALYYGLDAFRLREVVPAYEELGE</sequence>
<dbReference type="InterPro" id="IPR029052">
    <property type="entry name" value="Metallo-depent_PP-like"/>
</dbReference>
<evidence type="ECO:0008006" key="3">
    <source>
        <dbReference type="Google" id="ProtNLM"/>
    </source>
</evidence>
<evidence type="ECO:0000313" key="1">
    <source>
        <dbReference type="EMBL" id="TMQ73833.1"/>
    </source>
</evidence>
<accession>A0A538UD81</accession>
<dbReference type="AlphaFoldDB" id="A0A538UD81"/>
<gene>
    <name evidence="1" type="ORF">E6K81_02640</name>
</gene>
<dbReference type="SUPFAM" id="SSF56300">
    <property type="entry name" value="Metallo-dependent phosphatases"/>
    <property type="match status" value="1"/>
</dbReference>
<name>A0A538UD81_UNCEI</name>
<dbReference type="PANTHER" id="PTHR30337:SF7">
    <property type="entry name" value="PHOSPHOESTERASE"/>
    <property type="match status" value="1"/>
</dbReference>
<reference evidence="1 2" key="1">
    <citation type="journal article" date="2019" name="Nat. Microbiol.">
        <title>Mediterranean grassland soil C-N compound turnover is dependent on rainfall and depth, and is mediated by genomically divergent microorganisms.</title>
        <authorList>
            <person name="Diamond S."/>
            <person name="Andeer P.F."/>
            <person name="Li Z."/>
            <person name="Crits-Christoph A."/>
            <person name="Burstein D."/>
            <person name="Anantharaman K."/>
            <person name="Lane K.R."/>
            <person name="Thomas B.C."/>
            <person name="Pan C."/>
            <person name="Northen T.R."/>
            <person name="Banfield J.F."/>
        </authorList>
    </citation>
    <scope>NUCLEOTIDE SEQUENCE [LARGE SCALE GENOMIC DNA]</scope>
    <source>
        <strain evidence="1">WS_11</strain>
    </source>
</reference>